<organism evidence="10">
    <name type="scientific">Phaeocystis antarctica</name>
    <dbReference type="NCBI Taxonomy" id="33657"/>
    <lineage>
        <taxon>Eukaryota</taxon>
        <taxon>Haptista</taxon>
        <taxon>Haptophyta</taxon>
        <taxon>Prymnesiophyceae</taxon>
        <taxon>Phaeocystales</taxon>
        <taxon>Phaeocystaceae</taxon>
        <taxon>Phaeocystis</taxon>
    </lineage>
</organism>
<dbReference type="EC" id="3.2.1.22" evidence="3 7"/>
<protein>
    <recommendedName>
        <fullName evidence="3 7">Alpha-galactosidase</fullName>
        <ecNumber evidence="3 7">3.2.1.22</ecNumber>
    </recommendedName>
    <alternativeName>
        <fullName evidence="7">Melibiase</fullName>
    </alternativeName>
</protein>
<dbReference type="GO" id="GO:0004557">
    <property type="term" value="F:alpha-galactosidase activity"/>
    <property type="evidence" value="ECO:0007669"/>
    <property type="project" value="UniProtKB-EC"/>
</dbReference>
<keyword evidence="7" id="KW-1015">Disulfide bond</keyword>
<feature type="signal peptide" evidence="8">
    <location>
        <begin position="1"/>
        <end position="19"/>
    </location>
</feature>
<keyword evidence="6 7" id="KW-0326">Glycosidase</keyword>
<dbReference type="SUPFAM" id="SSF51011">
    <property type="entry name" value="Glycosyl hydrolase domain"/>
    <property type="match status" value="1"/>
</dbReference>
<comment type="similarity">
    <text evidence="2 7">Belongs to the glycosyl hydrolase 27 family.</text>
</comment>
<dbReference type="AlphaFoldDB" id="A0A7S0HBR3"/>
<proteinExistence type="inferred from homology"/>
<keyword evidence="4 8" id="KW-0732">Signal</keyword>
<evidence type="ECO:0000256" key="6">
    <source>
        <dbReference type="ARBA" id="ARBA00023295"/>
    </source>
</evidence>
<dbReference type="Gene3D" id="3.20.20.70">
    <property type="entry name" value="Aldolase class I"/>
    <property type="match status" value="1"/>
</dbReference>
<evidence type="ECO:0000256" key="7">
    <source>
        <dbReference type="RuleBase" id="RU361168"/>
    </source>
</evidence>
<dbReference type="InterPro" id="IPR013785">
    <property type="entry name" value="Aldolase_TIM"/>
</dbReference>
<gene>
    <name evidence="10" type="ORF">PANT1444_LOCUS815</name>
</gene>
<dbReference type="CDD" id="cd14792">
    <property type="entry name" value="GH27"/>
    <property type="match status" value="1"/>
</dbReference>
<accession>A0A7S0HBR3</accession>
<dbReference type="SUPFAM" id="SSF51445">
    <property type="entry name" value="(Trans)glycosidases"/>
    <property type="match status" value="1"/>
</dbReference>
<dbReference type="Gene3D" id="2.60.40.1180">
    <property type="entry name" value="Golgi alpha-mannosidase II"/>
    <property type="match status" value="1"/>
</dbReference>
<evidence type="ECO:0000259" key="9">
    <source>
        <dbReference type="Pfam" id="PF17801"/>
    </source>
</evidence>
<evidence type="ECO:0000313" key="10">
    <source>
        <dbReference type="EMBL" id="CAD8467693.1"/>
    </source>
</evidence>
<dbReference type="InterPro" id="IPR013780">
    <property type="entry name" value="Glyco_hydro_b"/>
</dbReference>
<feature type="domain" description="Alpha galactosidase C-terminal" evidence="9">
    <location>
        <begin position="382"/>
        <end position="447"/>
    </location>
</feature>
<evidence type="ECO:0000256" key="5">
    <source>
        <dbReference type="ARBA" id="ARBA00022801"/>
    </source>
</evidence>
<feature type="chain" id="PRO_5031185500" description="Alpha-galactosidase" evidence="8">
    <location>
        <begin position="20"/>
        <end position="487"/>
    </location>
</feature>
<dbReference type="Pfam" id="PF17801">
    <property type="entry name" value="Melibiase_C"/>
    <property type="match status" value="1"/>
</dbReference>
<dbReference type="EMBL" id="HBEP01001471">
    <property type="protein sequence ID" value="CAD8467693.1"/>
    <property type="molecule type" value="Transcribed_RNA"/>
</dbReference>
<dbReference type="GO" id="GO:0005975">
    <property type="term" value="P:carbohydrate metabolic process"/>
    <property type="evidence" value="ECO:0007669"/>
    <property type="project" value="InterPro"/>
</dbReference>
<dbReference type="InterPro" id="IPR002241">
    <property type="entry name" value="Glyco_hydro_27"/>
</dbReference>
<dbReference type="InterPro" id="IPR041233">
    <property type="entry name" value="Melibiase_C"/>
</dbReference>
<dbReference type="PANTHER" id="PTHR11452">
    <property type="entry name" value="ALPHA-GALACTOSIDASE/ALPHA-N-ACETYLGALACTOSAMINIDASE"/>
    <property type="match status" value="1"/>
</dbReference>
<evidence type="ECO:0000256" key="2">
    <source>
        <dbReference type="ARBA" id="ARBA00009743"/>
    </source>
</evidence>
<evidence type="ECO:0000256" key="3">
    <source>
        <dbReference type="ARBA" id="ARBA00012755"/>
    </source>
</evidence>
<dbReference type="InterPro" id="IPR017853">
    <property type="entry name" value="GH"/>
</dbReference>
<name>A0A7S0HBR3_9EUKA</name>
<keyword evidence="5 7" id="KW-0378">Hydrolase</keyword>
<dbReference type="PANTHER" id="PTHR11452:SF75">
    <property type="entry name" value="ALPHA-GALACTOSIDASE MEL1"/>
    <property type="match status" value="1"/>
</dbReference>
<sequence length="487" mass="51402">MPATKVLASLGLLAATTNALDNGQGLTPQMGYSSWNDCASAVTEEHIKATASYMISSGLAAKGFTFVNVDEGWFIGRDAKTLDMIADPKFFPSGMAALGAWVHNLTVPGKGKVMRYGLYTSRGEQQCDTPEYRERCMHTPPNPTAPNPTSGWTCEGSHGYEKRDAAWLVKAGADYVKVDSCGGDQTHSVAFSDYAKWRDAFNASAIAAGRQESVFFSVCGWKQWYGPPDAAATSAQLPAGFGGGPSLGNSYRIHDDGGSWAALSGCTNTIAAIGQWSQPGGWADPDLLIGPSDAKNGQSDAQARTQLNLWSVFPAPLLISQNVLNWSRFALETYSNIEVLAINQDPVQPGAKGGSGYKVGKRLAGSDLALPCNASSSPQSCFNVWGRPLSDGKSFALAFVNNQGTNATASTVECTHECFVNLLSGAHPAANYIIRDLWLHEQVGTISCSTNPGHCDGWSASVPGGGGSRMFKVTAVAGQASVFTNAV</sequence>
<reference evidence="10" key="1">
    <citation type="submission" date="2021-01" db="EMBL/GenBank/DDBJ databases">
        <authorList>
            <person name="Corre E."/>
            <person name="Pelletier E."/>
            <person name="Niang G."/>
            <person name="Scheremetjew M."/>
            <person name="Finn R."/>
            <person name="Kale V."/>
            <person name="Holt S."/>
            <person name="Cochrane G."/>
            <person name="Meng A."/>
            <person name="Brown T."/>
            <person name="Cohen L."/>
        </authorList>
    </citation>
    <scope>NUCLEOTIDE SEQUENCE</scope>
    <source>
        <strain evidence="10">CCMP1374</strain>
    </source>
</reference>
<dbReference type="PRINTS" id="PR00740">
    <property type="entry name" value="GLHYDRLASE27"/>
</dbReference>
<evidence type="ECO:0000256" key="8">
    <source>
        <dbReference type="SAM" id="SignalP"/>
    </source>
</evidence>
<evidence type="ECO:0000256" key="1">
    <source>
        <dbReference type="ARBA" id="ARBA00001255"/>
    </source>
</evidence>
<evidence type="ECO:0000256" key="4">
    <source>
        <dbReference type="ARBA" id="ARBA00022729"/>
    </source>
</evidence>
<dbReference type="Pfam" id="PF16499">
    <property type="entry name" value="Melibiase_2"/>
    <property type="match status" value="2"/>
</dbReference>
<comment type="catalytic activity">
    <reaction evidence="1 7">
        <text>Hydrolysis of terminal, non-reducing alpha-D-galactose residues in alpha-D-galactosides, including galactose oligosaccharides, galactomannans and galactolipids.</text>
        <dbReference type="EC" id="3.2.1.22"/>
    </reaction>
</comment>